<accession>A0AAV5I3W4</accession>
<dbReference type="PANTHER" id="PTHR35297:SF2">
    <property type="entry name" value="PROTEIN, PUTATIVE-RELATED"/>
    <property type="match status" value="1"/>
</dbReference>
<dbReference type="PANTHER" id="PTHR35297">
    <property type="entry name" value="PROTEIN, PUTATIVE-RELATED"/>
    <property type="match status" value="1"/>
</dbReference>
<protein>
    <submittedName>
        <fullName evidence="2">Uncharacterized protein</fullName>
    </submittedName>
</protein>
<evidence type="ECO:0000256" key="1">
    <source>
        <dbReference type="SAM" id="MobiDB-lite"/>
    </source>
</evidence>
<reference evidence="2 3" key="1">
    <citation type="journal article" date="2021" name="Commun. Biol.">
        <title>The genome of Shorea leprosula (Dipterocarpaceae) highlights the ecological relevance of drought in aseasonal tropical rainforests.</title>
        <authorList>
            <person name="Ng K.K.S."/>
            <person name="Kobayashi M.J."/>
            <person name="Fawcett J.A."/>
            <person name="Hatakeyama M."/>
            <person name="Paape T."/>
            <person name="Ng C.H."/>
            <person name="Ang C.C."/>
            <person name="Tnah L.H."/>
            <person name="Lee C.T."/>
            <person name="Nishiyama T."/>
            <person name="Sese J."/>
            <person name="O'Brien M.J."/>
            <person name="Copetti D."/>
            <person name="Mohd Noor M.I."/>
            <person name="Ong R.C."/>
            <person name="Putra M."/>
            <person name="Sireger I.Z."/>
            <person name="Indrioko S."/>
            <person name="Kosugi Y."/>
            <person name="Izuno A."/>
            <person name="Isagi Y."/>
            <person name="Lee S.L."/>
            <person name="Shimizu K.K."/>
        </authorList>
    </citation>
    <scope>NUCLEOTIDE SEQUENCE [LARGE SCALE GENOMIC DNA]</scope>
    <source>
        <strain evidence="2">214</strain>
    </source>
</reference>
<name>A0AAV5I3W4_9ROSI</name>
<comment type="caution">
    <text evidence="2">The sequence shown here is derived from an EMBL/GenBank/DDBJ whole genome shotgun (WGS) entry which is preliminary data.</text>
</comment>
<feature type="region of interest" description="Disordered" evidence="1">
    <location>
        <begin position="1"/>
        <end position="66"/>
    </location>
</feature>
<dbReference type="AlphaFoldDB" id="A0AAV5I3W4"/>
<dbReference type="Proteomes" id="UP001054252">
    <property type="component" value="Unassembled WGS sequence"/>
</dbReference>
<keyword evidence="3" id="KW-1185">Reference proteome</keyword>
<evidence type="ECO:0000313" key="2">
    <source>
        <dbReference type="EMBL" id="GKU95797.1"/>
    </source>
</evidence>
<evidence type="ECO:0000313" key="3">
    <source>
        <dbReference type="Proteomes" id="UP001054252"/>
    </source>
</evidence>
<dbReference type="EMBL" id="BPVZ01000009">
    <property type="protein sequence ID" value="GKU95797.1"/>
    <property type="molecule type" value="Genomic_DNA"/>
</dbReference>
<gene>
    <name evidence="2" type="ORF">SLEP1_g9114</name>
</gene>
<proteinExistence type="predicted"/>
<sequence>MQRQSLGSPVSKLHSHGGDDTIVAEDPRRRVAEDDDDDGGERKATKPRRLSFSPSSSPPSPSASRPEKFIHLIPVLTLLCFLILYLSSHAPSQSDLAHFAQFKRSSKQLDSSDEIGDASEFVELRKGDILAIRSLRNLQVLEKQTPKSRPHRKIADF</sequence>
<organism evidence="2 3">
    <name type="scientific">Rubroshorea leprosula</name>
    <dbReference type="NCBI Taxonomy" id="152421"/>
    <lineage>
        <taxon>Eukaryota</taxon>
        <taxon>Viridiplantae</taxon>
        <taxon>Streptophyta</taxon>
        <taxon>Embryophyta</taxon>
        <taxon>Tracheophyta</taxon>
        <taxon>Spermatophyta</taxon>
        <taxon>Magnoliopsida</taxon>
        <taxon>eudicotyledons</taxon>
        <taxon>Gunneridae</taxon>
        <taxon>Pentapetalae</taxon>
        <taxon>rosids</taxon>
        <taxon>malvids</taxon>
        <taxon>Malvales</taxon>
        <taxon>Dipterocarpaceae</taxon>
        <taxon>Rubroshorea</taxon>
    </lineage>
</organism>